<feature type="transmembrane region" description="Helical" evidence="9">
    <location>
        <begin position="167"/>
        <end position="185"/>
    </location>
</feature>
<feature type="transmembrane region" description="Helical" evidence="9">
    <location>
        <begin position="307"/>
        <end position="327"/>
    </location>
</feature>
<reference evidence="11" key="1">
    <citation type="journal article" date="2020" name="Stud. Mycol.">
        <title>101 Dothideomycetes genomes: a test case for predicting lifestyles and emergence of pathogens.</title>
        <authorList>
            <person name="Haridas S."/>
            <person name="Albert R."/>
            <person name="Binder M."/>
            <person name="Bloem J."/>
            <person name="Labutti K."/>
            <person name="Salamov A."/>
            <person name="Andreopoulos B."/>
            <person name="Baker S."/>
            <person name="Barry K."/>
            <person name="Bills G."/>
            <person name="Bluhm B."/>
            <person name="Cannon C."/>
            <person name="Castanera R."/>
            <person name="Culley D."/>
            <person name="Daum C."/>
            <person name="Ezra D."/>
            <person name="Gonzalez J."/>
            <person name="Henrissat B."/>
            <person name="Kuo A."/>
            <person name="Liang C."/>
            <person name="Lipzen A."/>
            <person name="Lutzoni F."/>
            <person name="Magnuson J."/>
            <person name="Mondo S."/>
            <person name="Nolan M."/>
            <person name="Ohm R."/>
            <person name="Pangilinan J."/>
            <person name="Park H.-J."/>
            <person name="Ramirez L."/>
            <person name="Alfaro M."/>
            <person name="Sun H."/>
            <person name="Tritt A."/>
            <person name="Yoshinaga Y."/>
            <person name="Zwiers L.-H."/>
            <person name="Turgeon B."/>
            <person name="Goodwin S."/>
            <person name="Spatafora J."/>
            <person name="Crous P."/>
            <person name="Grigoriev I."/>
        </authorList>
    </citation>
    <scope>NUCLEOTIDE SEQUENCE</scope>
    <source>
        <strain evidence="11">CBS 269.34</strain>
    </source>
</reference>
<dbReference type="Proteomes" id="UP000799750">
    <property type="component" value="Unassembled WGS sequence"/>
</dbReference>
<dbReference type="InterPro" id="IPR039261">
    <property type="entry name" value="FNR_nucleotide-bd"/>
</dbReference>
<gene>
    <name evidence="11" type="ORF">BU16DRAFT_570011</name>
</gene>
<dbReference type="SUPFAM" id="SSF52343">
    <property type="entry name" value="Ferredoxin reductase-like, C-terminal NADP-linked domain"/>
    <property type="match status" value="1"/>
</dbReference>
<comment type="subcellular location">
    <subcellularLocation>
        <location evidence="1">Membrane</location>
        <topology evidence="1">Multi-pass membrane protein</topology>
    </subcellularLocation>
</comment>
<sequence length="624" mass="69856">MWTAYAQSGSRELHQIYLEDPGKDPRFRKLVEAVRYQRRLLLSYNVVLIGLLLLFAIWHWGERVAMARRRRAMAISAAEQEFEYKGTEQGEQELVEGSSSSSSSTLEGTSTPPDASKTAIDDEREPLLPGQRKISTTSAGISHYVQAWLMYQPKPIPIFIKTLPPNGVSLVVLAFLGLNVFYALYRMPMSLQYLFVFADRCGLIFVSNLPLLYLFAAKNQPIKWLTGYSYEALNIFHRRVGEVMCFAALLHFGGMLGVWYGMLRHIGFSLARFLFNRLTLLGLLAFVAYQLIYLTSLGSFRRRFYELFLALHVFLQASALVLLWFHYKTSQPYVGIALLIFLLDRVVFRLGLKTHTTRATLSVLEDGETVSVSANWDIPPSSHPLHPSRQTIEHGWAPTDHLFLSIHSLSWVQAHPYTIFSAAPSPSASSDTPTHAWLHLLIRAQSGFTHTLIKYARTHPNTTIRLDGPYGSSHALETLRSTPNAVVVAGGSGIAVAFPLLWALLAPSSSSSDPESTTIVARRPRAHLLWVVHAREHLSWLPEERLKELKSWGLRVVITAPTMEAGRPDVKGYLSEWVGKTANSSGSGVVVSGPDGMIRDVRNVCAGWVREGKDVKVVVEKFGW</sequence>
<evidence type="ECO:0000256" key="9">
    <source>
        <dbReference type="SAM" id="Phobius"/>
    </source>
</evidence>
<evidence type="ECO:0000256" key="7">
    <source>
        <dbReference type="ARBA" id="ARBA00023180"/>
    </source>
</evidence>
<dbReference type="CDD" id="cd06186">
    <property type="entry name" value="NOX_Duox_like_FAD_NADP"/>
    <property type="match status" value="1"/>
</dbReference>
<dbReference type="GO" id="GO:0006879">
    <property type="term" value="P:intracellular iron ion homeostasis"/>
    <property type="evidence" value="ECO:0007669"/>
    <property type="project" value="TreeGrafter"/>
</dbReference>
<feature type="domain" description="FAD-binding FR-type" evidence="10">
    <location>
        <begin position="339"/>
        <end position="476"/>
    </location>
</feature>
<keyword evidence="12" id="KW-1185">Reference proteome</keyword>
<keyword evidence="4 9" id="KW-1133">Transmembrane helix</keyword>
<name>A0A6A6R799_9PEZI</name>
<evidence type="ECO:0000259" key="10">
    <source>
        <dbReference type="PROSITE" id="PS51384"/>
    </source>
</evidence>
<dbReference type="InterPro" id="IPR013130">
    <property type="entry name" value="Fe3_Rdtase_TM_dom"/>
</dbReference>
<evidence type="ECO:0000313" key="11">
    <source>
        <dbReference type="EMBL" id="KAF2500346.1"/>
    </source>
</evidence>
<feature type="transmembrane region" description="Helical" evidence="9">
    <location>
        <begin position="243"/>
        <end position="262"/>
    </location>
</feature>
<feature type="region of interest" description="Disordered" evidence="8">
    <location>
        <begin position="84"/>
        <end position="122"/>
    </location>
</feature>
<dbReference type="OrthoDB" id="17725at2759"/>
<feature type="transmembrane region" description="Helical" evidence="9">
    <location>
        <begin position="274"/>
        <end position="295"/>
    </location>
</feature>
<dbReference type="AlphaFoldDB" id="A0A6A6R799"/>
<dbReference type="GO" id="GO:0000293">
    <property type="term" value="F:ferric-chelate reductase activity"/>
    <property type="evidence" value="ECO:0007669"/>
    <property type="project" value="TreeGrafter"/>
</dbReference>
<feature type="transmembrane region" description="Helical" evidence="9">
    <location>
        <begin position="41"/>
        <end position="61"/>
    </location>
</feature>
<evidence type="ECO:0000256" key="4">
    <source>
        <dbReference type="ARBA" id="ARBA00022989"/>
    </source>
</evidence>
<keyword evidence="3 9" id="KW-0812">Transmembrane</keyword>
<feature type="compositionally biased region" description="Low complexity" evidence="8">
    <location>
        <begin position="95"/>
        <end position="111"/>
    </location>
</feature>
<keyword evidence="6 9" id="KW-0472">Membrane</keyword>
<accession>A0A6A6R799</accession>
<dbReference type="GO" id="GO:0005886">
    <property type="term" value="C:plasma membrane"/>
    <property type="evidence" value="ECO:0007669"/>
    <property type="project" value="TreeGrafter"/>
</dbReference>
<feature type="transmembrane region" description="Helical" evidence="9">
    <location>
        <begin position="333"/>
        <end position="352"/>
    </location>
</feature>
<evidence type="ECO:0000256" key="2">
    <source>
        <dbReference type="ARBA" id="ARBA00022448"/>
    </source>
</evidence>
<evidence type="ECO:0000313" key="12">
    <source>
        <dbReference type="Proteomes" id="UP000799750"/>
    </source>
</evidence>
<dbReference type="PANTHER" id="PTHR32361:SF9">
    <property type="entry name" value="FERRIC REDUCTASE TRANSMEMBRANE COMPONENT 3-RELATED"/>
    <property type="match status" value="1"/>
</dbReference>
<evidence type="ECO:0000256" key="5">
    <source>
        <dbReference type="ARBA" id="ARBA00023065"/>
    </source>
</evidence>
<keyword evidence="2" id="KW-0813">Transport</keyword>
<keyword evidence="7" id="KW-0325">Glycoprotein</keyword>
<dbReference type="SFLD" id="SFLDS00052">
    <property type="entry name" value="Ferric_Reductase_Domain"/>
    <property type="match status" value="1"/>
</dbReference>
<feature type="transmembrane region" description="Helical" evidence="9">
    <location>
        <begin position="485"/>
        <end position="505"/>
    </location>
</feature>
<dbReference type="InterPro" id="IPR013112">
    <property type="entry name" value="FAD-bd_8"/>
</dbReference>
<proteinExistence type="predicted"/>
<evidence type="ECO:0000256" key="8">
    <source>
        <dbReference type="SAM" id="MobiDB-lite"/>
    </source>
</evidence>
<dbReference type="PROSITE" id="PS51384">
    <property type="entry name" value="FAD_FR"/>
    <property type="match status" value="1"/>
</dbReference>
<dbReference type="EMBL" id="MU004183">
    <property type="protein sequence ID" value="KAF2500346.1"/>
    <property type="molecule type" value="Genomic_DNA"/>
</dbReference>
<dbReference type="Pfam" id="PF01794">
    <property type="entry name" value="Ferric_reduct"/>
    <property type="match status" value="1"/>
</dbReference>
<evidence type="ECO:0000256" key="3">
    <source>
        <dbReference type="ARBA" id="ARBA00022692"/>
    </source>
</evidence>
<organism evidence="11 12">
    <name type="scientific">Lophium mytilinum</name>
    <dbReference type="NCBI Taxonomy" id="390894"/>
    <lineage>
        <taxon>Eukaryota</taxon>
        <taxon>Fungi</taxon>
        <taxon>Dikarya</taxon>
        <taxon>Ascomycota</taxon>
        <taxon>Pezizomycotina</taxon>
        <taxon>Dothideomycetes</taxon>
        <taxon>Pleosporomycetidae</taxon>
        <taxon>Mytilinidiales</taxon>
        <taxon>Mytilinidiaceae</taxon>
        <taxon>Lophium</taxon>
    </lineage>
</organism>
<dbReference type="Gene3D" id="3.40.50.80">
    <property type="entry name" value="Nucleotide-binding domain of ferredoxin-NADP reductase (FNR) module"/>
    <property type="match status" value="1"/>
</dbReference>
<dbReference type="InterPro" id="IPR051410">
    <property type="entry name" value="Ferric/Cupric_Reductase"/>
</dbReference>
<dbReference type="InterPro" id="IPR017927">
    <property type="entry name" value="FAD-bd_FR_type"/>
</dbReference>
<dbReference type="Pfam" id="PF08022">
    <property type="entry name" value="FAD_binding_8"/>
    <property type="match status" value="1"/>
</dbReference>
<dbReference type="PANTHER" id="PTHR32361">
    <property type="entry name" value="FERRIC/CUPRIC REDUCTASE TRANSMEMBRANE COMPONENT"/>
    <property type="match status" value="1"/>
</dbReference>
<protein>
    <recommendedName>
        <fullName evidence="10">FAD-binding FR-type domain-containing protein</fullName>
    </recommendedName>
</protein>
<evidence type="ECO:0000256" key="1">
    <source>
        <dbReference type="ARBA" id="ARBA00004141"/>
    </source>
</evidence>
<evidence type="ECO:0000256" key="6">
    <source>
        <dbReference type="ARBA" id="ARBA00023136"/>
    </source>
</evidence>
<dbReference type="GO" id="GO:0015677">
    <property type="term" value="P:copper ion import"/>
    <property type="evidence" value="ECO:0007669"/>
    <property type="project" value="TreeGrafter"/>
</dbReference>
<dbReference type="SFLD" id="SFLDG01168">
    <property type="entry name" value="Ferric_reductase_subgroup_(FRE"/>
    <property type="match status" value="1"/>
</dbReference>
<feature type="transmembrane region" description="Helical" evidence="9">
    <location>
        <begin position="191"/>
        <end position="215"/>
    </location>
</feature>
<dbReference type="GO" id="GO:0006826">
    <property type="term" value="P:iron ion transport"/>
    <property type="evidence" value="ECO:0007669"/>
    <property type="project" value="TreeGrafter"/>
</dbReference>
<keyword evidence="5" id="KW-0406">Ion transport</keyword>